<evidence type="ECO:0000313" key="1">
    <source>
        <dbReference type="EMBL" id="SOQ50533.1"/>
    </source>
</evidence>
<accession>A0A2H1WBU5</accession>
<sequence length="68" mass="7627">MHMTPRPETTICGSNKELLRAGIHDHTLHGSKLSLWLRSQSDNHFMIESFDGSSCLQLNAKLSGIYDV</sequence>
<name>A0A2H1WBU5_SPOFR</name>
<dbReference type="EMBL" id="ODYU01007610">
    <property type="protein sequence ID" value="SOQ50533.1"/>
    <property type="molecule type" value="Genomic_DNA"/>
</dbReference>
<dbReference type="AlphaFoldDB" id="A0A2H1WBU5"/>
<reference evidence="1" key="1">
    <citation type="submission" date="2016-07" db="EMBL/GenBank/DDBJ databases">
        <authorList>
            <person name="Bretaudeau A."/>
        </authorList>
    </citation>
    <scope>NUCLEOTIDE SEQUENCE</scope>
    <source>
        <strain evidence="1">Rice</strain>
        <tissue evidence="1">Whole body</tissue>
    </source>
</reference>
<protein>
    <submittedName>
        <fullName evidence="1">SFRICE_015489</fullName>
    </submittedName>
</protein>
<gene>
    <name evidence="1" type="ORF">SFRICE_015489</name>
</gene>
<organism evidence="1">
    <name type="scientific">Spodoptera frugiperda</name>
    <name type="common">Fall armyworm</name>
    <dbReference type="NCBI Taxonomy" id="7108"/>
    <lineage>
        <taxon>Eukaryota</taxon>
        <taxon>Metazoa</taxon>
        <taxon>Ecdysozoa</taxon>
        <taxon>Arthropoda</taxon>
        <taxon>Hexapoda</taxon>
        <taxon>Insecta</taxon>
        <taxon>Pterygota</taxon>
        <taxon>Neoptera</taxon>
        <taxon>Endopterygota</taxon>
        <taxon>Lepidoptera</taxon>
        <taxon>Glossata</taxon>
        <taxon>Ditrysia</taxon>
        <taxon>Noctuoidea</taxon>
        <taxon>Noctuidae</taxon>
        <taxon>Amphipyrinae</taxon>
        <taxon>Spodoptera</taxon>
    </lineage>
</organism>
<proteinExistence type="predicted"/>